<organism evidence="1">
    <name type="scientific">Tricholoma matsutake</name>
    <name type="common">Matsutake mushroom</name>
    <name type="synonym">Tricholoma nauseosum</name>
    <dbReference type="NCBI Taxonomy" id="40145"/>
    <lineage>
        <taxon>Eukaryota</taxon>
        <taxon>Fungi</taxon>
        <taxon>Dikarya</taxon>
        <taxon>Basidiomycota</taxon>
        <taxon>Agaricomycotina</taxon>
        <taxon>Agaricomycetes</taxon>
        <taxon>Agaricomycetidae</taxon>
        <taxon>Agaricales</taxon>
        <taxon>Tricholomatineae</taxon>
        <taxon>Tricholomataceae</taxon>
        <taxon>Tricholoma</taxon>
    </lineage>
</organism>
<accession>Q9C4A4</accession>
<reference evidence="1" key="1">
    <citation type="journal article" date="2001" name="Biosci. Biotechnol. Biochem.">
        <title>marY2N, a LINE-like non-long terminal repeat (non-LTR) retroelement from the ectomycorrhizal homobasidiomycete Tricholoma matsutake.</title>
        <authorList>
            <person name="Murata H."/>
            <person name="Miyazaki Y."/>
            <person name="Yamada A."/>
        </authorList>
    </citation>
    <scope>NUCLEOTIDE SEQUENCE</scope>
</reference>
<evidence type="ECO:0000313" key="1">
    <source>
        <dbReference type="EMBL" id="BAB32468.1"/>
    </source>
</evidence>
<reference evidence="1" key="3">
    <citation type="journal article" date="2005" name="Mycorrhiza">
        <title>Intra- and inter-specific variations in the copy number of two types of retrotransposons from the ectomycorrhizal basidiomycete Tricholoma matsutake.</title>
        <authorList>
            <person name="Murata H."/>
            <person name="Babasaki K."/>
        </authorList>
    </citation>
    <scope>NUCLEOTIDE SEQUENCE</scope>
</reference>
<proteinExistence type="predicted"/>
<dbReference type="EMBL" id="AB047280">
    <property type="protein sequence ID" value="BAB32468.1"/>
    <property type="molecule type" value="Genomic_DNA"/>
</dbReference>
<dbReference type="AlphaFoldDB" id="Q9C4A4"/>
<sequence length="275" mass="29895">MTLGLHHSKLVAQSASMHAGNLSVATDVVASDKDLRCFKEAAHKAFPYALQIDAALPTSTSYLKLVDVPYIANDKAITPDVVIAHLGKSGISDLTVLQVPPRVVRDSRMSDMCTVYLNVADSVSGARAKALIGRGVQFGRYVAYVRAARANPGLPLCQRCWKWGHPTPACRAPQSKCPICAGPHCKEHHRALAGCCKGNAKVNPPIPATPEGAACPHPARCMNCRKNHASDDRRCNFWRHHFDRDWIKARYDEVSAKCNSRSPPAHHPAGRGGRT</sequence>
<reference evidence="1" key="2">
    <citation type="journal article" date="2002" name="Biosci. Biotechnol. Biochem.">
        <title>Genetic evidence that two types of retroelements evolved through different pathways in ectomycorrhizal homobasidiomycetes Tricholoma spp.</title>
        <authorList>
            <person name="Murata H."/>
            <person name="Babasaki K."/>
            <person name="Miyazaki Y."/>
            <person name="Yamada A."/>
        </authorList>
    </citation>
    <scope>NUCLEOTIDE SEQUENCE</scope>
</reference>
<protein>
    <submittedName>
        <fullName evidence="1">Gag-like protein</fullName>
    </submittedName>
</protein>
<name>Q9C4A4_TRIMT</name>